<dbReference type="GO" id="GO:0004674">
    <property type="term" value="F:protein serine/threonine kinase activity"/>
    <property type="evidence" value="ECO:0007669"/>
    <property type="project" value="UniProtKB-KW"/>
</dbReference>
<dbReference type="SMART" id="SM01342">
    <property type="entry name" value="TAN"/>
    <property type="match status" value="1"/>
</dbReference>
<keyword evidence="10 16" id="KW-0418">Kinase</keyword>
<evidence type="ECO:0000256" key="2">
    <source>
        <dbReference type="ARBA" id="ARBA00010769"/>
    </source>
</evidence>
<keyword evidence="12 16" id="KW-0539">Nucleus</keyword>
<dbReference type="InterPro" id="IPR021668">
    <property type="entry name" value="TAN"/>
</dbReference>
<dbReference type="Pfam" id="PF11640">
    <property type="entry name" value="TAN"/>
    <property type="match status" value="1"/>
</dbReference>
<dbReference type="PROSITE" id="PS51190">
    <property type="entry name" value="FATC"/>
    <property type="match status" value="1"/>
</dbReference>
<comment type="subunit">
    <text evidence="3">Associates with DNA double-strand breaks.</text>
</comment>
<evidence type="ECO:0000256" key="12">
    <source>
        <dbReference type="ARBA" id="ARBA00023242"/>
    </source>
</evidence>
<evidence type="ECO:0000256" key="3">
    <source>
        <dbReference type="ARBA" id="ARBA00011370"/>
    </source>
</evidence>
<comment type="function">
    <text evidence="13 16">Serine/threonine protein kinase which activates checkpoint signaling upon genotoxic stresses such as ionizing radiation (IR), ultraviolet light (UV), or DNA replication stalling, thereby acting as a DNA damage sensor. Recognizes the substrate consensus sequence [ST]-Q. Phosphorylates histone H2A to form H2AS128ph (gamma-H2A) at sites of DNA damage, involved in the regulation of DNA damage response mechanism. Required for the control of telomere length and genome stability.</text>
</comment>
<name>A0AA48QW55_9TREE</name>
<dbReference type="SUPFAM" id="SSF56112">
    <property type="entry name" value="Protein kinase-like (PK-like)"/>
    <property type="match status" value="1"/>
</dbReference>
<feature type="domain" description="FAT" evidence="19">
    <location>
        <begin position="1923"/>
        <end position="2531"/>
    </location>
</feature>
<dbReference type="SMART" id="SM01343">
    <property type="entry name" value="FATC"/>
    <property type="match status" value="1"/>
</dbReference>
<feature type="domain" description="FATC" evidence="20">
    <location>
        <begin position="2953"/>
        <end position="2985"/>
    </location>
</feature>
<dbReference type="Pfam" id="PF02259">
    <property type="entry name" value="FAT"/>
    <property type="match status" value="1"/>
</dbReference>
<dbReference type="InterPro" id="IPR003151">
    <property type="entry name" value="PIK-rel_kinase_FAT"/>
</dbReference>
<dbReference type="PROSITE" id="PS50290">
    <property type="entry name" value="PI3_4_KINASE_3"/>
    <property type="match status" value="1"/>
</dbReference>
<sequence length="2985" mass="332573">MSAVPGLSGALKLYESDKVKDRMQGGTVLREIIGNRANLETLQAIANRDGGKGWIAFFQCLFASVLIEKKAVIKKIGANTESGLPAALTRLSDAANLVRFAAERSVHMIGRKPLSALLLHMVTLLVQDGRIFEPVAVSYVKALRTLLSYPPHLEHLDDGLWRRLMTVCWATILSERIPMDSELTGDPDDEDEEIDTDASSFATAGSSLLLNEIVSLVPVLLSSSSAPLIPPQPAMIEEPKPALGFTILHKIHRHIGQIGQGLVSTHILRALNILLGELELNCREDFTKLSLTIFPQLATMWTAKAKGDLGHREHVLVALRTMLPYITHSTIASDKKETVREAMNRILDGMPKEAGSRAAAKPLDLETLRFKAGGTKLPETASRPPFELMGVTAGFGFDAVQAFNWAAVELLADCCFHTYNTYSIVSSSAMSSTLSQPASKRRRKDGGSLEKLFTLMLGGNSQTRLLATQVVVFFVDRHWSRIHGEAKDAMRHRLVQLLDDDDVELQSWAFIGLSCFATIDTSSEIQERRSIPLTPSHRQAQFSSWSHMWTHAIRKVSVPTVARTACHAAEVLLHAGKVDQARSLRDIHQLLMIVDVQGPPVAYEATTSFLIACLDRVRADSGLYAANLEDKVIDWFGRTYMAEGYRKTPGPATPVNVLDFLTHLCTFPQAGLEDATVLELLPDCPIVNRIVEEAVTEPLRRLILDAEMPSLPEKERKTAAVPSTPTDMDSLALLEGRPRKLSDALKNAMERALSQWALLTDRSSRHLINATAVRKGIDLVVITLAFQAAIHSNGLRPETSCLNLAESLLATLIPHIRSMTENVPSQLLVWRGFAPLFNTHQEQTEVWPILLKPDRASGIRRDVLPSTSYASYYDEDDEDAGSRSEALLSIVWSNEQTSSVLDDLVQTAKQALENVRGSSGAAVMALEAADDDDFGPILNVESDAIPASLESRVAQRSTSSLLKTLVDLRLRSQKLRSPDRRPPRDVALVNTFIQCESAQFTQLGSAVCDAIQDGSLRLSVKVVDAMLGEIEDRIATYGFKRDSEMIRLAVMFLARTAAVWLAPESGLSDRAIQMIKGFVMKVQHDYPMSWQARLQLLLFIDEYLEYDPTFSAWAHMSETDEADVVMGGEHPDALGPMKYNLDATSDPDARVRFRAATSAAAVHYLPNMPADVKAQAYYDVVTGQSSDSISADRFLTNLLWKINTCISSAQLRSGTIFHLYEVADFARDFLVYLRPGLSAIASRLGLDSLQPLFHAHANVVVVNQLGMGQLPLALPPEVYGCDKRKEFAQLCLEAVGSKILAEPHLPHNLPFFQALCNAAGVNELQARMRYLPFAAAIAVAQTIQEMDVSEPAAINSQGLEALHSLQQNDDLNIIDYLGRSVEIVVAGLFTLVDLNTTNDEVLSFLESIGSKGLEASDTFARLMNSDQSRANSPPALDPAASISGVLYAHHFFKTQFKSMRKPRMVFNAIVRLFHELNSAYLVNEQRRYLRAIALVVSLYQDEFESALVLQEFLRNVIDLLSMDDIGPIAFSMVQWGFDRLPQAKEPLPELANLFIKLGSVSAQLHSKSHMQVLAADLDRWVGSKSQSWHMSDAIMPALESALVFWPQGWVEHFRFPDQHFLDVADLAKRPNTNSTMALSKRLVEAAQRQATRENKDNFLSATFWYLKQGLNPDRWTPDGSAAFLNLLHMVNGEVHAPSLDTINNLTGRADIMEVARKLGDRPHDALRVTVLQRVLEQTASDDYRLRYTAFEVLRTTMPIITESLNALPAHLRGLSEFLVPDTPVSCSEEPNLEALVTEASWIRKSQSHEVWAKDLAIMLGALASTTDKFYACLQPMLSAPGKAAILLPPFLVQAVLQCGDHDVAAKRAATLSDHFSQVLQFPTASLQTVEAIIQIVLHLRNFRPSYATGELSHNHWLRIDPLVLSEAAGKCGAFASSLLFLEMAKDRDDIGNQDLDLSDTRVQKIMYDIYSNVEDPDGFYGIQNNNVMDSLHRRLDHEEQPLRAMGYNLAEVEATQSQATMAAPLIAALSNLHDLGFDTLAGSVMKSLKARREVQADSDPFFLELAWRMGDWDVPVTNDLAATSAGRFYSALRAVHRERDYEVARRTVSEAIRAEMAHLQKIGVERMTEIKKVVANLLCLRDVERWVSLPMQQALEQDDFEGRYLTGFVQLDPSFEFKSAERLSATRLSLIRSARARESKNLFGDLVSLQAEGLMKMESQCQLHMSKLARKEGNLQAAVNAITAVRTLEQSVGSLSETAQDEFSQVLWAQGEHSLAINHVGSILTPLKLMVDEKGRKGLPKVTARHATLLSRQANWYWLAKLKSAEEIRSISRRAMDLATAARASQEDQAQMAHDFAVFTDRYHQILAKSPELERVKSYVDRRQGEVKAAESARASTPGSRRSTLQPDQLLEEESQNMARLEDELLRYVVYSVQCYAVALSFTDKFDDSITRLCSLWLEHDTNQQANEKFGLRLTKVPTHKFLFLSPQLSAKLFRPSTPTEFNTLLNNLILRIAQDHPYHILYQIITLSNNPSVSRSTGSRSKAVAVDGRVAAAQEILDRISADNEHRVAQTAVKAMKTFSDCAVAWCSADHNKAKPGVLLQASSSSPLMQCRGLKIPIATVPPPVDLESRYENIPTLDRYRSKYKLAGGLHRPSIMACYDSLGQEHVQLFKGEDDVRQDAVMEQVFEMTNRLLQRDRRANVRNLKFRTYNVVHLANRSGIIQFVGHTVAIGDWLKDAHIRYRQGIDVKADVIRKNIHKLQDGTGDNGPAITKVWKEHMAHFHPVMRHFFTEKRREPLAWFTMRLNYARSVAVTSMVGWMIGLGDRHCSNILIDKVTGELVHIDFGIVFEEGKKLRIPEKVPFRLTNDIVDGLGVTGVEGTFRQCSEHTLRVLRESSELVLTVLEVFKHDPLHNWVGDPSKMRRAGGGQAQAQGAGQDKAERVLTQIRQKLGPELSVEYRVNQLMQEARNEDHLSRIFIGWQSWL</sequence>
<dbReference type="Gene3D" id="3.30.1010.10">
    <property type="entry name" value="Phosphatidylinositol 3-kinase Catalytic Subunit, Chain A, domain 4"/>
    <property type="match status" value="1"/>
</dbReference>
<reference evidence="21" key="1">
    <citation type="journal article" date="2023" name="BMC Genomics">
        <title>Chromosome-level genome assemblies of Cutaneotrichosporon spp. (Trichosporonales, Basidiomycota) reveal imbalanced evolution between nucleotide sequences and chromosome synteny.</title>
        <authorList>
            <person name="Kobayashi Y."/>
            <person name="Kayamori A."/>
            <person name="Aoki K."/>
            <person name="Shiwa Y."/>
            <person name="Matsutani M."/>
            <person name="Fujita N."/>
            <person name="Sugita T."/>
            <person name="Iwasaki W."/>
            <person name="Tanaka N."/>
            <person name="Takashima M."/>
        </authorList>
    </citation>
    <scope>NUCLEOTIDE SEQUENCE</scope>
    <source>
        <strain evidence="21">HIS019</strain>
    </source>
</reference>
<comment type="similarity">
    <text evidence="2 16">Belongs to the PI3/PI4-kinase family. ATM subfamily.</text>
</comment>
<evidence type="ECO:0000256" key="16">
    <source>
        <dbReference type="RuleBase" id="RU365027"/>
    </source>
</evidence>
<keyword evidence="22" id="KW-1185">Reference proteome</keyword>
<dbReference type="PANTHER" id="PTHR37079">
    <property type="entry name" value="SERINE/THREONINE-PROTEIN KINASE ATM"/>
    <property type="match status" value="1"/>
</dbReference>
<organism evidence="21 22">
    <name type="scientific">Cutaneotrichosporon cavernicola</name>
    <dbReference type="NCBI Taxonomy" id="279322"/>
    <lineage>
        <taxon>Eukaryota</taxon>
        <taxon>Fungi</taxon>
        <taxon>Dikarya</taxon>
        <taxon>Basidiomycota</taxon>
        <taxon>Agaricomycotina</taxon>
        <taxon>Tremellomycetes</taxon>
        <taxon>Trichosporonales</taxon>
        <taxon>Trichosporonaceae</taxon>
        <taxon>Cutaneotrichosporon</taxon>
    </lineage>
</organism>
<dbReference type="RefSeq" id="XP_060457349.1">
    <property type="nucleotide sequence ID" value="XM_060600791.1"/>
</dbReference>
<proteinExistence type="inferred from homology"/>
<comment type="catalytic activity">
    <reaction evidence="14 16">
        <text>L-threonyl-[protein] + ATP = O-phospho-L-threonyl-[protein] + ADP + H(+)</text>
        <dbReference type="Rhea" id="RHEA:46608"/>
        <dbReference type="Rhea" id="RHEA-COMP:11060"/>
        <dbReference type="Rhea" id="RHEA-COMP:11605"/>
        <dbReference type="ChEBI" id="CHEBI:15378"/>
        <dbReference type="ChEBI" id="CHEBI:30013"/>
        <dbReference type="ChEBI" id="CHEBI:30616"/>
        <dbReference type="ChEBI" id="CHEBI:61977"/>
        <dbReference type="ChEBI" id="CHEBI:456216"/>
        <dbReference type="EC" id="2.7.11.1"/>
    </reaction>
</comment>
<evidence type="ECO:0000256" key="6">
    <source>
        <dbReference type="ARBA" id="ARBA00022527"/>
    </source>
</evidence>
<dbReference type="PANTHER" id="PTHR37079:SF4">
    <property type="entry name" value="SERINE_THREONINE-PROTEIN KINASE ATM"/>
    <property type="match status" value="1"/>
</dbReference>
<evidence type="ECO:0000256" key="9">
    <source>
        <dbReference type="ARBA" id="ARBA00022763"/>
    </source>
</evidence>
<evidence type="ECO:0000256" key="11">
    <source>
        <dbReference type="ARBA" id="ARBA00022840"/>
    </source>
</evidence>
<keyword evidence="9 16" id="KW-0227">DNA damage</keyword>
<dbReference type="GO" id="GO:0005524">
    <property type="term" value="F:ATP binding"/>
    <property type="evidence" value="ECO:0007669"/>
    <property type="project" value="UniProtKB-KW"/>
</dbReference>
<evidence type="ECO:0000256" key="7">
    <source>
        <dbReference type="ARBA" id="ARBA00022679"/>
    </source>
</evidence>
<dbReference type="GO" id="GO:0006325">
    <property type="term" value="P:chromatin organization"/>
    <property type="evidence" value="ECO:0007669"/>
    <property type="project" value="UniProtKB-KW"/>
</dbReference>
<dbReference type="InterPro" id="IPR036940">
    <property type="entry name" value="PI3/4_kinase_cat_sf"/>
</dbReference>
<dbReference type="InterPro" id="IPR000403">
    <property type="entry name" value="PI3/4_kinase_cat_dom"/>
</dbReference>
<evidence type="ECO:0000256" key="15">
    <source>
        <dbReference type="ARBA" id="ARBA00048679"/>
    </source>
</evidence>
<evidence type="ECO:0000256" key="13">
    <source>
        <dbReference type="ARBA" id="ARBA00025079"/>
    </source>
</evidence>
<dbReference type="InterPro" id="IPR003152">
    <property type="entry name" value="FATC_dom"/>
</dbReference>
<keyword evidence="16" id="KW-0158">Chromosome</keyword>
<keyword evidence="16" id="KW-0156">Chromatin regulator</keyword>
<dbReference type="SUPFAM" id="SSF48371">
    <property type="entry name" value="ARM repeat"/>
    <property type="match status" value="1"/>
</dbReference>
<dbReference type="KEGG" id="ccac:CcaHIS019_0409040"/>
<protein>
    <recommendedName>
        <fullName evidence="5 16">Serine/threonine-protein kinase Tel1</fullName>
        <ecNumber evidence="4 16">2.7.11.1</ecNumber>
    </recommendedName>
</protein>
<evidence type="ECO:0000256" key="8">
    <source>
        <dbReference type="ARBA" id="ARBA00022741"/>
    </source>
</evidence>
<dbReference type="InterPro" id="IPR011009">
    <property type="entry name" value="Kinase-like_dom_sf"/>
</dbReference>
<comment type="subcellular location">
    <subcellularLocation>
        <location evidence="16">Chromosome</location>
        <location evidence="16">Telomere</location>
    </subcellularLocation>
    <subcellularLocation>
        <location evidence="1 16">Nucleus</location>
    </subcellularLocation>
</comment>
<evidence type="ECO:0000256" key="4">
    <source>
        <dbReference type="ARBA" id="ARBA00012513"/>
    </source>
</evidence>
<gene>
    <name evidence="21" type="primary">TEL1</name>
    <name evidence="21" type="ORF">CcaverHIS019_0409040</name>
</gene>
<dbReference type="CDD" id="cd05171">
    <property type="entry name" value="PIKKc_ATM"/>
    <property type="match status" value="1"/>
</dbReference>
<dbReference type="PROSITE" id="PS51189">
    <property type="entry name" value="FAT"/>
    <property type="match status" value="1"/>
</dbReference>
<dbReference type="Gene3D" id="1.10.1070.11">
    <property type="entry name" value="Phosphatidylinositol 3-/4-kinase, catalytic domain"/>
    <property type="match status" value="1"/>
</dbReference>
<evidence type="ECO:0000313" key="21">
    <source>
        <dbReference type="EMBL" id="BEI92084.1"/>
    </source>
</evidence>
<dbReference type="InterPro" id="IPR016024">
    <property type="entry name" value="ARM-type_fold"/>
</dbReference>
<evidence type="ECO:0000256" key="10">
    <source>
        <dbReference type="ARBA" id="ARBA00022777"/>
    </source>
</evidence>
<evidence type="ECO:0000256" key="5">
    <source>
        <dbReference type="ARBA" id="ARBA00014619"/>
    </source>
</evidence>
<dbReference type="SMART" id="SM00146">
    <property type="entry name" value="PI3Kc"/>
    <property type="match status" value="1"/>
</dbReference>
<accession>A0AA48QW55</accession>
<keyword evidence="6 16" id="KW-0723">Serine/threonine-protein kinase</keyword>
<dbReference type="GO" id="GO:0000781">
    <property type="term" value="C:chromosome, telomeric region"/>
    <property type="evidence" value="ECO:0007669"/>
    <property type="project" value="UniProtKB-SubCell"/>
</dbReference>
<dbReference type="Pfam" id="PF00454">
    <property type="entry name" value="PI3_PI4_kinase"/>
    <property type="match status" value="1"/>
</dbReference>
<comment type="catalytic activity">
    <reaction evidence="15">
        <text>L-seryl-[protein] + ATP = O-phospho-L-seryl-[protein] + ADP + H(+)</text>
        <dbReference type="Rhea" id="RHEA:17989"/>
        <dbReference type="Rhea" id="RHEA-COMP:9863"/>
        <dbReference type="Rhea" id="RHEA-COMP:11604"/>
        <dbReference type="ChEBI" id="CHEBI:15378"/>
        <dbReference type="ChEBI" id="CHEBI:29999"/>
        <dbReference type="ChEBI" id="CHEBI:30616"/>
        <dbReference type="ChEBI" id="CHEBI:83421"/>
        <dbReference type="ChEBI" id="CHEBI:456216"/>
        <dbReference type="EC" id="2.7.11.1"/>
    </reaction>
</comment>
<feature type="domain" description="PI3K/PI4K catalytic" evidence="18">
    <location>
        <begin position="2641"/>
        <end position="2955"/>
    </location>
</feature>
<evidence type="ECO:0000256" key="14">
    <source>
        <dbReference type="ARBA" id="ARBA00047899"/>
    </source>
</evidence>
<dbReference type="InterPro" id="IPR014009">
    <property type="entry name" value="PIK_FAT"/>
</dbReference>
<evidence type="ECO:0000256" key="1">
    <source>
        <dbReference type="ARBA" id="ARBA00004123"/>
    </source>
</evidence>
<dbReference type="EC" id="2.7.11.1" evidence="4 16"/>
<dbReference type="GO" id="GO:0035556">
    <property type="term" value="P:intracellular signal transduction"/>
    <property type="evidence" value="ECO:0007669"/>
    <property type="project" value="UniProtKB-ARBA"/>
</dbReference>
<dbReference type="PROSITE" id="PS00916">
    <property type="entry name" value="PI3_4_KINASE_2"/>
    <property type="match status" value="1"/>
</dbReference>
<keyword evidence="16" id="KW-0779">Telomere</keyword>
<dbReference type="PROSITE" id="PS00915">
    <property type="entry name" value="PI3_4_KINASE_1"/>
    <property type="match status" value="1"/>
</dbReference>
<evidence type="ECO:0000313" key="22">
    <source>
        <dbReference type="Proteomes" id="UP001233271"/>
    </source>
</evidence>
<keyword evidence="8 16" id="KW-0547">Nucleotide-binding</keyword>
<dbReference type="InterPro" id="IPR018936">
    <property type="entry name" value="PI3/4_kinase_CS"/>
</dbReference>
<dbReference type="InterPro" id="IPR038980">
    <property type="entry name" value="ATM_plant"/>
</dbReference>
<dbReference type="Pfam" id="PF02260">
    <property type="entry name" value="FATC"/>
    <property type="match status" value="1"/>
</dbReference>
<feature type="compositionally biased region" description="Polar residues" evidence="17">
    <location>
        <begin position="2394"/>
        <end position="2407"/>
    </location>
</feature>
<evidence type="ECO:0000259" key="18">
    <source>
        <dbReference type="PROSITE" id="PS50290"/>
    </source>
</evidence>
<evidence type="ECO:0000259" key="20">
    <source>
        <dbReference type="PROSITE" id="PS51190"/>
    </source>
</evidence>
<feature type="region of interest" description="Disordered" evidence="17">
    <location>
        <begin position="2387"/>
        <end position="2409"/>
    </location>
</feature>
<dbReference type="Proteomes" id="UP001233271">
    <property type="component" value="Chromosome 4"/>
</dbReference>
<dbReference type="GeneID" id="85495954"/>
<evidence type="ECO:0000259" key="19">
    <source>
        <dbReference type="PROSITE" id="PS51189"/>
    </source>
</evidence>
<keyword evidence="11 16" id="KW-0067">ATP-binding</keyword>
<dbReference type="GO" id="GO:0006281">
    <property type="term" value="P:DNA repair"/>
    <property type="evidence" value="ECO:0007669"/>
    <property type="project" value="InterPro"/>
</dbReference>
<dbReference type="InterPro" id="IPR044107">
    <property type="entry name" value="PIKKc_ATM"/>
</dbReference>
<evidence type="ECO:0000256" key="17">
    <source>
        <dbReference type="SAM" id="MobiDB-lite"/>
    </source>
</evidence>
<keyword evidence="7 16" id="KW-0808">Transferase</keyword>
<dbReference type="EMBL" id="AP028215">
    <property type="protein sequence ID" value="BEI92084.1"/>
    <property type="molecule type" value="Genomic_DNA"/>
</dbReference>
<dbReference type="GO" id="GO:0005634">
    <property type="term" value="C:nucleus"/>
    <property type="evidence" value="ECO:0007669"/>
    <property type="project" value="UniProtKB-SubCell"/>
</dbReference>